<dbReference type="PANTHER" id="PTHR36091:SF2">
    <property type="entry name" value="AMINOGLYCOSIDE PHOSPHOTRANSFERASE DOMAIN-CONTAINING PROTEIN"/>
    <property type="match status" value="1"/>
</dbReference>
<accession>A0ABR3CAT3</accession>
<protein>
    <recommendedName>
        <fullName evidence="3">Aminoglycoside phosphotransferase domain-containing protein</fullName>
    </recommendedName>
</protein>
<dbReference type="EMBL" id="JAJVCZ030000007">
    <property type="protein sequence ID" value="KAL0257722.1"/>
    <property type="molecule type" value="Genomic_DNA"/>
</dbReference>
<sequence length="474" mass="54616">MLYQKVYNLTMDNGREVVAKVPLPHESMPHLTCASQVASMDFARSVLQLPAPNVLAWSSHSHVQENPVGAEYVLVDKFPGVALESVWDDLSPASIHKLMEQLAGYQDNLLSRTFRQIGAIYYADQAGPTSTGPLVYTDGDGKEIQDTRFTVGPVINLNWVKSDRRKLECDRGPWNSTMDFLHAIVYRELEAVEKAEQVPVSASFEILLGRVGYRPTKAKKRRVGEWYLKVLKHIAPLGSPIDRFRFWHNRIGMDTIFVDARDNSKIVGLTGWDHSQVAPMFKQDVWPKLSDWAANMDEVDGDDDEELVVRSEEGTGARNFERLCRNHSASKKLLLLQESSEALEAKRFQQCKFGSRIKWAEEIFDDAEAYSAWAFWLMRTRWRKYMPHVPRRKAAYPIKISRRLERNLCRDLQRWRDGADLMDMVSSRLDRMPIYDHAPVCAEDYKKTARKLRKLKKEFVAKGLVYEDTWPFDA</sequence>
<reference evidence="1 2" key="1">
    <citation type="submission" date="2024-02" db="EMBL/GenBank/DDBJ databases">
        <title>De novo assembly and annotation of 12 fungi associated with fruit tree decline syndrome in Ontario, Canada.</title>
        <authorList>
            <person name="Sulman M."/>
            <person name="Ellouze W."/>
            <person name="Ilyukhin E."/>
        </authorList>
    </citation>
    <scope>NUCLEOTIDE SEQUENCE [LARGE SCALE GENOMIC DNA]</scope>
    <source>
        <strain evidence="1 2">FDS-637</strain>
    </source>
</reference>
<dbReference type="InterPro" id="IPR051035">
    <property type="entry name" value="Mito_inheritance_9"/>
</dbReference>
<gene>
    <name evidence="1" type="ORF">SLS55_006885</name>
</gene>
<evidence type="ECO:0000313" key="2">
    <source>
        <dbReference type="Proteomes" id="UP001430584"/>
    </source>
</evidence>
<dbReference type="InterPro" id="IPR011009">
    <property type="entry name" value="Kinase-like_dom_sf"/>
</dbReference>
<proteinExistence type="predicted"/>
<dbReference type="RefSeq" id="XP_066630751.1">
    <property type="nucleotide sequence ID" value="XM_066778314.1"/>
</dbReference>
<name>A0ABR3CAT3_9PEZI</name>
<evidence type="ECO:0008006" key="3">
    <source>
        <dbReference type="Google" id="ProtNLM"/>
    </source>
</evidence>
<organism evidence="1 2">
    <name type="scientific">Diplodia seriata</name>
    <dbReference type="NCBI Taxonomy" id="420778"/>
    <lineage>
        <taxon>Eukaryota</taxon>
        <taxon>Fungi</taxon>
        <taxon>Dikarya</taxon>
        <taxon>Ascomycota</taxon>
        <taxon>Pezizomycotina</taxon>
        <taxon>Dothideomycetes</taxon>
        <taxon>Dothideomycetes incertae sedis</taxon>
        <taxon>Botryosphaeriales</taxon>
        <taxon>Botryosphaeriaceae</taxon>
        <taxon>Diplodia</taxon>
    </lineage>
</organism>
<keyword evidence="2" id="KW-1185">Reference proteome</keyword>
<comment type="caution">
    <text evidence="1">The sequence shown here is derived from an EMBL/GenBank/DDBJ whole genome shotgun (WGS) entry which is preliminary data.</text>
</comment>
<evidence type="ECO:0000313" key="1">
    <source>
        <dbReference type="EMBL" id="KAL0257722.1"/>
    </source>
</evidence>
<dbReference type="PANTHER" id="PTHR36091">
    <property type="entry name" value="ALTERED INHERITANCE OF MITOCHONDRIA PROTEIN 9, MITOCHONDRIAL"/>
    <property type="match status" value="1"/>
</dbReference>
<dbReference type="SUPFAM" id="SSF56112">
    <property type="entry name" value="Protein kinase-like (PK-like)"/>
    <property type="match status" value="1"/>
</dbReference>
<dbReference type="GeneID" id="92010970"/>
<dbReference type="Proteomes" id="UP001430584">
    <property type="component" value="Unassembled WGS sequence"/>
</dbReference>